<sequence length="131" mass="14640">MEPTSLCNLMATSSSPKAFEFSAFSADFPQAYIMAASCKRFIATMLVVALLVQLICLPKYASAIRGLDVSDHAYAHTGASTHGSLEEVGELSIEEQQQVMQLQEKENMDEANRQLFAYDPYFSKWFGDHHH</sequence>
<dbReference type="EMBL" id="JABFUD020000019">
    <property type="protein sequence ID" value="KAI5065074.1"/>
    <property type="molecule type" value="Genomic_DNA"/>
</dbReference>
<dbReference type="AlphaFoldDB" id="A0A9D4UBN9"/>
<dbReference type="OrthoDB" id="1985706at2759"/>
<comment type="caution">
    <text evidence="1">The sequence shown here is derived from an EMBL/GenBank/DDBJ whole genome shotgun (WGS) entry which is preliminary data.</text>
</comment>
<keyword evidence="2" id="KW-1185">Reference proteome</keyword>
<evidence type="ECO:0000313" key="2">
    <source>
        <dbReference type="Proteomes" id="UP000886520"/>
    </source>
</evidence>
<name>A0A9D4UBN9_ADICA</name>
<proteinExistence type="predicted"/>
<accession>A0A9D4UBN9</accession>
<organism evidence="1 2">
    <name type="scientific">Adiantum capillus-veneris</name>
    <name type="common">Maidenhair fern</name>
    <dbReference type="NCBI Taxonomy" id="13818"/>
    <lineage>
        <taxon>Eukaryota</taxon>
        <taxon>Viridiplantae</taxon>
        <taxon>Streptophyta</taxon>
        <taxon>Embryophyta</taxon>
        <taxon>Tracheophyta</taxon>
        <taxon>Polypodiopsida</taxon>
        <taxon>Polypodiidae</taxon>
        <taxon>Polypodiales</taxon>
        <taxon>Pteridineae</taxon>
        <taxon>Pteridaceae</taxon>
        <taxon>Vittarioideae</taxon>
        <taxon>Adiantum</taxon>
    </lineage>
</organism>
<evidence type="ECO:0000313" key="1">
    <source>
        <dbReference type="EMBL" id="KAI5065074.1"/>
    </source>
</evidence>
<protein>
    <submittedName>
        <fullName evidence="1">Uncharacterized protein</fullName>
    </submittedName>
</protein>
<gene>
    <name evidence="1" type="ORF">GOP47_0019769</name>
</gene>
<reference evidence="1" key="1">
    <citation type="submission" date="2021-01" db="EMBL/GenBank/DDBJ databases">
        <title>Adiantum capillus-veneris genome.</title>
        <authorList>
            <person name="Fang Y."/>
            <person name="Liao Q."/>
        </authorList>
    </citation>
    <scope>NUCLEOTIDE SEQUENCE</scope>
    <source>
        <strain evidence="1">H3</strain>
        <tissue evidence="1">Leaf</tissue>
    </source>
</reference>
<dbReference type="Proteomes" id="UP000886520">
    <property type="component" value="Chromosome 19"/>
</dbReference>